<feature type="compositionally biased region" description="Polar residues" evidence="3">
    <location>
        <begin position="553"/>
        <end position="562"/>
    </location>
</feature>
<feature type="region of interest" description="Disordered" evidence="3">
    <location>
        <begin position="1"/>
        <end position="75"/>
    </location>
</feature>
<dbReference type="Pfam" id="PF00018">
    <property type="entry name" value="SH3_1"/>
    <property type="match status" value="1"/>
</dbReference>
<dbReference type="PROSITE" id="PS50002">
    <property type="entry name" value="SH3"/>
    <property type="match status" value="1"/>
</dbReference>
<dbReference type="SUPFAM" id="SSF50044">
    <property type="entry name" value="SH3-domain"/>
    <property type="match status" value="1"/>
</dbReference>
<feature type="region of interest" description="Disordered" evidence="3">
    <location>
        <begin position="1149"/>
        <end position="1235"/>
    </location>
</feature>
<dbReference type="EMBL" id="GGYP01006538">
    <property type="protein sequence ID" value="MDE51309.1"/>
    <property type="molecule type" value="Transcribed_RNA"/>
</dbReference>
<name>A0A6G1SLQ5_9ACAR</name>
<feature type="region of interest" description="Disordered" evidence="3">
    <location>
        <begin position="959"/>
        <end position="980"/>
    </location>
</feature>
<feature type="compositionally biased region" description="Low complexity" evidence="3">
    <location>
        <begin position="742"/>
        <end position="758"/>
    </location>
</feature>
<evidence type="ECO:0000313" key="5">
    <source>
        <dbReference type="EMBL" id="MDE51309.1"/>
    </source>
</evidence>
<accession>A0A6G1SLQ5</accession>
<feature type="compositionally biased region" description="Pro residues" evidence="3">
    <location>
        <begin position="1172"/>
        <end position="1181"/>
    </location>
</feature>
<keyword evidence="5" id="KW-0675">Receptor</keyword>
<dbReference type="PANTHER" id="PTHR12287">
    <property type="entry name" value="EPIDERMAL GROWTH FACTOR RECEPTOR KINASE SUBSTRATE EPS8-RELATED PROTEIN"/>
    <property type="match status" value="1"/>
</dbReference>
<evidence type="ECO:0000256" key="3">
    <source>
        <dbReference type="SAM" id="MobiDB-lite"/>
    </source>
</evidence>
<dbReference type="Pfam" id="PF22975">
    <property type="entry name" value="EPS8_2nd"/>
    <property type="match status" value="2"/>
</dbReference>
<feature type="compositionally biased region" description="Polar residues" evidence="3">
    <location>
        <begin position="1"/>
        <end position="15"/>
    </location>
</feature>
<sequence length="1432" mass="156369">MTTIIEKQAQHPQITKQKHGGTEQETTGKPGAAADGKLSSDNDDDKSSSGSRQANNTKTTNDETTATTITTTTTAATTNAEPVQYDVEHLATFSTVSSHEQQVGAATTTTTTKTNNNRRDESSRVRLKQQQQQQQASLSTNDSTTPSSSITEPREALQKLFELEKLSGIWTQRMQIELQQEFMFIVDCETKSVVERFHRDRVTKPEAFNHHNDIYNNIVVFNIDHQPAFDIENRSKTKSDDKKTSEECDTKTSSNGGGELHIFQCVSHQAKHLVSDILAWKSQALRVVSDEPKADVMSEKESKTTTMPSSGPTTISNDHGISFGKETTDKVSSRGLSQKSSEEVLRKQLASTEDETSQAQPPPSTTAAMSDNNHKPVVLVASSSKSSETVPIVNVNVKETVQVFNQIAALREKSSGVGQAARPLSDASSSSQTGSAGSTHPPGSSSGSSEFSRAPLGPSGQSYKQRSIRATLAPKAQQQQSEQSSNKDKEQAKQAHHNHSNQDHRSTSSSSSITSSTEQNNNNGAVVAKFASGSSVEASSQSDHHHHHHQQHNSTGDQSLGQASSSSSTAAAGAAKHHDASSQQPAGQKHTTGQHHNSNSNNSHTQSSPSSHHNHNHQQQQQQRLVKAKSSGNKLGSAPTRLPPATNGHHNQLQHQSNHHHQTGNAIQSSSSSGRSRCSPTLQQQQQQIQTAEQVTSNESYVSVLNHCFDDIEKFILRIQHAYAAMRELQAKKKQTKRMAAHHLQQSNNNNNKAAHQNGPLPPGGNPISASELAMLSAQARGPSADDFFEILSKFKLAFNLLAKLKGCIHEPNAPELVHFLFTPLAIIIESARNVTPPVDPTVVGIPYLNRDALELLSNCCTSKESDLWLSLGPNWTETIDAQLLKASRLPSSFQPIFSDGWAPVISELELIGLVVPSQPVTTTMSLADVDSHYCSSGPVAGNQLAMDETMVARTGAPPTLPVHSSSVNNNNNGILSSSSSSSSAAAVAKAKRRSPPNGALNSAYADPMLQTTTGHYHHHAQPLRESSDPELEGPLAIVDGNHKHHSGHRHSQPPKFASDKSNVIHRGATAKHSAGSRRNSDYITTAHGPYAQASMLNSSFIGPHEADHSGLHHLNDRYSATSAAGYPPTNPSDDYTELQTTTNHYLAGPSATRRHSHSQHQGHLGHYAAGPLPPPLPPPQHQLVQRSSDPARRRASKGSYNTPRRQQPYNMAPELPLYDDDYDDDGGGQQHHDGQHIMDGVGGHDLTMMHEIEREAMLVDMGPAQTEWFYELKLRGALIVRVLFTREANNDKELTVKRGEILEVLDDTRKWWKARNIELQVAYVPHTIVAVMEHYQTLDELLTGSSGDTTTMMMMMNHQQQQQMTMGTNSQRYITHHNNHHREPPLPLPLPTAGQVEDEGGEFQVVNQYHHGEFREGRRNSKAAKGAFRYF</sequence>
<dbReference type="GO" id="GO:0003779">
    <property type="term" value="F:actin binding"/>
    <property type="evidence" value="ECO:0007669"/>
    <property type="project" value="TreeGrafter"/>
</dbReference>
<dbReference type="Gene3D" id="2.30.30.40">
    <property type="entry name" value="SH3 Domains"/>
    <property type="match status" value="1"/>
</dbReference>
<feature type="compositionally biased region" description="Low complexity" evidence="3">
    <location>
        <begin position="532"/>
        <end position="541"/>
    </location>
</feature>
<feature type="compositionally biased region" description="Acidic residues" evidence="3">
    <location>
        <begin position="1218"/>
        <end position="1227"/>
    </location>
</feature>
<feature type="compositionally biased region" description="Low complexity" evidence="3">
    <location>
        <begin position="48"/>
        <end position="75"/>
    </location>
</feature>
<dbReference type="GO" id="GO:0035023">
    <property type="term" value="P:regulation of Rho protein signal transduction"/>
    <property type="evidence" value="ECO:0007669"/>
    <property type="project" value="TreeGrafter"/>
</dbReference>
<feature type="compositionally biased region" description="Low complexity" evidence="3">
    <location>
        <begin position="425"/>
        <end position="449"/>
    </location>
</feature>
<feature type="region of interest" description="Disordered" evidence="3">
    <location>
        <begin position="232"/>
        <end position="254"/>
    </location>
</feature>
<feature type="compositionally biased region" description="Low complexity" evidence="3">
    <location>
        <begin position="594"/>
        <end position="623"/>
    </location>
</feature>
<dbReference type="GO" id="GO:0007266">
    <property type="term" value="P:Rho protein signal transduction"/>
    <property type="evidence" value="ECO:0007669"/>
    <property type="project" value="TreeGrafter"/>
</dbReference>
<feature type="compositionally biased region" description="Low complexity" evidence="3">
    <location>
        <begin position="563"/>
        <end position="574"/>
    </location>
</feature>
<keyword evidence="1 2" id="KW-0728">SH3 domain</keyword>
<dbReference type="InterPro" id="IPR055093">
    <property type="entry name" value="EPS8_2nd"/>
</dbReference>
<dbReference type="InterPro" id="IPR036028">
    <property type="entry name" value="SH3-like_dom_sf"/>
</dbReference>
<feature type="region of interest" description="Disordered" evidence="3">
    <location>
        <begin position="413"/>
        <end position="691"/>
    </location>
</feature>
<feature type="compositionally biased region" description="Basic residues" evidence="3">
    <location>
        <begin position="1043"/>
        <end position="1053"/>
    </location>
</feature>
<feature type="domain" description="SH3" evidence="4">
    <location>
        <begin position="1276"/>
        <end position="1335"/>
    </location>
</feature>
<dbReference type="InterPro" id="IPR011993">
    <property type="entry name" value="PH-like_dom_sf"/>
</dbReference>
<evidence type="ECO:0000259" key="4">
    <source>
        <dbReference type="PROSITE" id="PS50002"/>
    </source>
</evidence>
<feature type="compositionally biased region" description="Polar residues" evidence="3">
    <location>
        <begin position="136"/>
        <end position="151"/>
    </location>
</feature>
<feature type="region of interest" description="Disordered" evidence="3">
    <location>
        <begin position="1015"/>
        <end position="1060"/>
    </location>
</feature>
<dbReference type="GO" id="GO:0016301">
    <property type="term" value="F:kinase activity"/>
    <property type="evidence" value="ECO:0007669"/>
    <property type="project" value="UniProtKB-KW"/>
</dbReference>
<feature type="compositionally biased region" description="Low complexity" evidence="3">
    <location>
        <begin position="507"/>
        <end position="517"/>
    </location>
</feature>
<feature type="region of interest" description="Disordered" evidence="3">
    <location>
        <begin position="986"/>
        <end position="1005"/>
    </location>
</feature>
<feature type="compositionally biased region" description="Polar residues" evidence="3">
    <location>
        <begin position="1199"/>
        <end position="1210"/>
    </location>
</feature>
<gene>
    <name evidence="5" type="primary">EPS8</name>
    <name evidence="5" type="ORF">g.9656</name>
</gene>
<dbReference type="GO" id="GO:0005886">
    <property type="term" value="C:plasma membrane"/>
    <property type="evidence" value="ECO:0007669"/>
    <property type="project" value="TreeGrafter"/>
</dbReference>
<dbReference type="InterPro" id="IPR039801">
    <property type="entry name" value="EPS8-like"/>
</dbReference>
<dbReference type="SUPFAM" id="SSF50729">
    <property type="entry name" value="PH domain-like"/>
    <property type="match status" value="1"/>
</dbReference>
<keyword evidence="5" id="KW-0418">Kinase</keyword>
<feature type="compositionally biased region" description="Low complexity" evidence="3">
    <location>
        <begin position="965"/>
        <end position="980"/>
    </location>
</feature>
<feature type="compositionally biased region" description="Basic and acidic residues" evidence="3">
    <location>
        <begin position="232"/>
        <end position="250"/>
    </location>
</feature>
<organism evidence="5">
    <name type="scientific">Aceria tosichella</name>
    <name type="common">wheat curl mite</name>
    <dbReference type="NCBI Taxonomy" id="561515"/>
    <lineage>
        <taxon>Eukaryota</taxon>
        <taxon>Metazoa</taxon>
        <taxon>Ecdysozoa</taxon>
        <taxon>Arthropoda</taxon>
        <taxon>Chelicerata</taxon>
        <taxon>Arachnida</taxon>
        <taxon>Acari</taxon>
        <taxon>Acariformes</taxon>
        <taxon>Trombidiformes</taxon>
        <taxon>Prostigmata</taxon>
        <taxon>Eupodina</taxon>
        <taxon>Eriophyoidea</taxon>
        <taxon>Eriophyidae</taxon>
        <taxon>Eriophyinae</taxon>
        <taxon>Aceriini</taxon>
        <taxon>Aceria</taxon>
    </lineage>
</organism>
<dbReference type="PANTHER" id="PTHR12287:SF23">
    <property type="entry name" value="AROUSER, ISOFORM A-RELATED"/>
    <property type="match status" value="1"/>
</dbReference>
<feature type="compositionally biased region" description="Polar residues" evidence="3">
    <location>
        <begin position="304"/>
        <end position="319"/>
    </location>
</feature>
<feature type="region of interest" description="Disordered" evidence="3">
    <location>
        <begin position="288"/>
        <end position="373"/>
    </location>
</feature>
<feature type="compositionally biased region" description="Basic and acidic residues" evidence="3">
    <location>
        <begin position="288"/>
        <end position="303"/>
    </location>
</feature>
<dbReference type="SMART" id="SM00326">
    <property type="entry name" value="SH3"/>
    <property type="match status" value="1"/>
</dbReference>
<feature type="compositionally biased region" description="Low complexity" evidence="3">
    <location>
        <begin position="669"/>
        <end position="690"/>
    </location>
</feature>
<evidence type="ECO:0000256" key="1">
    <source>
        <dbReference type="ARBA" id="ARBA00022443"/>
    </source>
</evidence>
<proteinExistence type="predicted"/>
<protein>
    <submittedName>
        <fullName evidence="5">Epidermal growth factor receptor kinase substrate 8</fullName>
    </submittedName>
</protein>
<reference evidence="5" key="1">
    <citation type="submission" date="2018-10" db="EMBL/GenBank/DDBJ databases">
        <title>Transcriptome assembly of Aceria tosichella (Wheat curl mite) Type 2.</title>
        <authorList>
            <person name="Scully E.D."/>
            <person name="Geib S.M."/>
            <person name="Palmer N.A."/>
            <person name="Gupta A.K."/>
            <person name="Sarath G."/>
            <person name="Tatineni S."/>
        </authorList>
    </citation>
    <scope>NUCLEOTIDE SEQUENCE</scope>
    <source>
        <strain evidence="5">LincolnNE</strain>
    </source>
</reference>
<feature type="region of interest" description="Disordered" evidence="3">
    <location>
        <begin position="740"/>
        <end position="762"/>
    </location>
</feature>
<feature type="region of interest" description="Disordered" evidence="3">
    <location>
        <begin position="96"/>
        <end position="153"/>
    </location>
</feature>
<dbReference type="InterPro" id="IPR001452">
    <property type="entry name" value="SH3_domain"/>
</dbReference>
<dbReference type="Gene3D" id="2.30.29.30">
    <property type="entry name" value="Pleckstrin-homology domain (PH domain)/Phosphotyrosine-binding domain (PTB)"/>
    <property type="match status" value="1"/>
</dbReference>
<feature type="compositionally biased region" description="Polar residues" evidence="3">
    <location>
        <begin position="96"/>
        <end position="106"/>
    </location>
</feature>
<evidence type="ECO:0000256" key="2">
    <source>
        <dbReference type="PROSITE-ProRule" id="PRU00192"/>
    </source>
</evidence>
<keyword evidence="5" id="KW-0808">Transferase</keyword>